<keyword evidence="1" id="KW-1133">Transmembrane helix</keyword>
<dbReference type="AlphaFoldDB" id="A0A453LKC2"/>
<reference evidence="2" key="4">
    <citation type="submission" date="2019-03" db="UniProtKB">
        <authorList>
            <consortium name="EnsemblPlants"/>
        </authorList>
    </citation>
    <scope>IDENTIFICATION</scope>
</reference>
<dbReference type="InterPro" id="IPR011009">
    <property type="entry name" value="Kinase-like_dom_sf"/>
</dbReference>
<evidence type="ECO:0000313" key="2">
    <source>
        <dbReference type="EnsemblPlants" id="AET5Gv20810900.15"/>
    </source>
</evidence>
<reference evidence="3" key="2">
    <citation type="journal article" date="2017" name="Nat. Plants">
        <title>The Aegilops tauschii genome reveals multiple impacts of transposons.</title>
        <authorList>
            <person name="Zhao G."/>
            <person name="Zou C."/>
            <person name="Li K."/>
            <person name="Wang K."/>
            <person name="Li T."/>
            <person name="Gao L."/>
            <person name="Zhang X."/>
            <person name="Wang H."/>
            <person name="Yang Z."/>
            <person name="Liu X."/>
            <person name="Jiang W."/>
            <person name="Mao L."/>
            <person name="Kong X."/>
            <person name="Jiao Y."/>
            <person name="Jia J."/>
        </authorList>
    </citation>
    <scope>NUCLEOTIDE SEQUENCE [LARGE SCALE GENOMIC DNA]</scope>
    <source>
        <strain evidence="3">cv. AL8/78</strain>
    </source>
</reference>
<reference evidence="2" key="3">
    <citation type="journal article" date="2017" name="Nature">
        <title>Genome sequence of the progenitor of the wheat D genome Aegilops tauschii.</title>
        <authorList>
            <person name="Luo M.C."/>
            <person name="Gu Y.Q."/>
            <person name="Puiu D."/>
            <person name="Wang H."/>
            <person name="Twardziok S.O."/>
            <person name="Deal K.R."/>
            <person name="Huo N."/>
            <person name="Zhu T."/>
            <person name="Wang L."/>
            <person name="Wang Y."/>
            <person name="McGuire P.E."/>
            <person name="Liu S."/>
            <person name="Long H."/>
            <person name="Ramasamy R.K."/>
            <person name="Rodriguez J.C."/>
            <person name="Van S.L."/>
            <person name="Yuan L."/>
            <person name="Wang Z."/>
            <person name="Xia Z."/>
            <person name="Xiao L."/>
            <person name="Anderson O.D."/>
            <person name="Ouyang S."/>
            <person name="Liang Y."/>
            <person name="Zimin A.V."/>
            <person name="Pertea G."/>
            <person name="Qi P."/>
            <person name="Bennetzen J.L."/>
            <person name="Dai X."/>
            <person name="Dawson M.W."/>
            <person name="Muller H.G."/>
            <person name="Kugler K."/>
            <person name="Rivarola-Duarte L."/>
            <person name="Spannagl M."/>
            <person name="Mayer K.F.X."/>
            <person name="Lu F.H."/>
            <person name="Bevan M.W."/>
            <person name="Leroy P."/>
            <person name="Li P."/>
            <person name="You F.M."/>
            <person name="Sun Q."/>
            <person name="Liu Z."/>
            <person name="Lyons E."/>
            <person name="Wicker T."/>
            <person name="Salzberg S.L."/>
            <person name="Devos K.M."/>
            <person name="Dvorak J."/>
        </authorList>
    </citation>
    <scope>NUCLEOTIDE SEQUENCE [LARGE SCALE GENOMIC DNA]</scope>
    <source>
        <strain evidence="2">cv. AL8/78</strain>
    </source>
</reference>
<evidence type="ECO:0000256" key="1">
    <source>
        <dbReference type="SAM" id="Phobius"/>
    </source>
</evidence>
<reference evidence="3" key="1">
    <citation type="journal article" date="2014" name="Science">
        <title>Ancient hybridizations among the ancestral genomes of bread wheat.</title>
        <authorList>
            <consortium name="International Wheat Genome Sequencing Consortium,"/>
            <person name="Marcussen T."/>
            <person name="Sandve S.R."/>
            <person name="Heier L."/>
            <person name="Spannagl M."/>
            <person name="Pfeifer M."/>
            <person name="Jakobsen K.S."/>
            <person name="Wulff B.B."/>
            <person name="Steuernagel B."/>
            <person name="Mayer K.F."/>
            <person name="Olsen O.A."/>
        </authorList>
    </citation>
    <scope>NUCLEOTIDE SEQUENCE [LARGE SCALE GENOMIC DNA]</scope>
    <source>
        <strain evidence="3">cv. AL8/78</strain>
    </source>
</reference>
<keyword evidence="1" id="KW-0812">Transmembrane</keyword>
<protein>
    <recommendedName>
        <fullName evidence="4">Protein kinase domain-containing protein</fullName>
    </recommendedName>
</protein>
<sequence length="125" mass="14365">RGEPYLMLTTSNCWRFAEEASSQGRRTKRKAMRIVLPVLSSSVLVIICIFLAWLKFKGKNKKWRNQNKISLVGMNTSNEFGEGNPPHDREFPFVRLEEIVLTTHNFSETCMIGRGGFGKVYKVTH</sequence>
<organism evidence="2 3">
    <name type="scientific">Aegilops tauschii subsp. strangulata</name>
    <name type="common">Goatgrass</name>
    <dbReference type="NCBI Taxonomy" id="200361"/>
    <lineage>
        <taxon>Eukaryota</taxon>
        <taxon>Viridiplantae</taxon>
        <taxon>Streptophyta</taxon>
        <taxon>Embryophyta</taxon>
        <taxon>Tracheophyta</taxon>
        <taxon>Spermatophyta</taxon>
        <taxon>Magnoliopsida</taxon>
        <taxon>Liliopsida</taxon>
        <taxon>Poales</taxon>
        <taxon>Poaceae</taxon>
        <taxon>BOP clade</taxon>
        <taxon>Pooideae</taxon>
        <taxon>Triticodae</taxon>
        <taxon>Triticeae</taxon>
        <taxon>Triticinae</taxon>
        <taxon>Aegilops</taxon>
    </lineage>
</organism>
<reference evidence="2" key="5">
    <citation type="journal article" date="2021" name="G3 (Bethesda)">
        <title>Aegilops tauschii genome assembly Aet v5.0 features greater sequence contiguity and improved annotation.</title>
        <authorList>
            <person name="Wang L."/>
            <person name="Zhu T."/>
            <person name="Rodriguez J.C."/>
            <person name="Deal K.R."/>
            <person name="Dubcovsky J."/>
            <person name="McGuire P.E."/>
            <person name="Lux T."/>
            <person name="Spannagl M."/>
            <person name="Mayer K.F.X."/>
            <person name="Baldrich P."/>
            <person name="Meyers B.C."/>
            <person name="Huo N."/>
            <person name="Gu Y.Q."/>
            <person name="Zhou H."/>
            <person name="Devos K.M."/>
            <person name="Bennetzen J.L."/>
            <person name="Unver T."/>
            <person name="Budak H."/>
            <person name="Gulick P.J."/>
            <person name="Galiba G."/>
            <person name="Kalapos B."/>
            <person name="Nelson D.R."/>
            <person name="Li P."/>
            <person name="You F.M."/>
            <person name="Luo M.C."/>
            <person name="Dvorak J."/>
        </authorList>
    </citation>
    <scope>NUCLEOTIDE SEQUENCE [LARGE SCALE GENOMIC DNA]</scope>
    <source>
        <strain evidence="2">cv. AL8/78</strain>
    </source>
</reference>
<keyword evidence="3" id="KW-1185">Reference proteome</keyword>
<dbReference type="SUPFAM" id="SSF56112">
    <property type="entry name" value="Protein kinase-like (PK-like)"/>
    <property type="match status" value="1"/>
</dbReference>
<feature type="transmembrane region" description="Helical" evidence="1">
    <location>
        <begin position="34"/>
        <end position="54"/>
    </location>
</feature>
<dbReference type="Proteomes" id="UP000015105">
    <property type="component" value="Chromosome 5D"/>
</dbReference>
<proteinExistence type="predicted"/>
<evidence type="ECO:0008006" key="4">
    <source>
        <dbReference type="Google" id="ProtNLM"/>
    </source>
</evidence>
<accession>A0A453LKC2</accession>
<keyword evidence="1" id="KW-0472">Membrane</keyword>
<evidence type="ECO:0000313" key="3">
    <source>
        <dbReference type="Proteomes" id="UP000015105"/>
    </source>
</evidence>
<dbReference type="Gramene" id="AET5Gv20810900.15">
    <property type="protein sequence ID" value="AET5Gv20810900.15"/>
    <property type="gene ID" value="AET5Gv20810900"/>
</dbReference>
<name>A0A453LKC2_AEGTS</name>
<dbReference type="EnsemblPlants" id="AET5Gv20810900.15">
    <property type="protein sequence ID" value="AET5Gv20810900.15"/>
    <property type="gene ID" value="AET5Gv20810900"/>
</dbReference>
<dbReference type="Gene3D" id="3.30.200.20">
    <property type="entry name" value="Phosphorylase Kinase, domain 1"/>
    <property type="match status" value="1"/>
</dbReference>